<gene>
    <name evidence="1" type="ORF">PTSG_07438</name>
</gene>
<protein>
    <submittedName>
        <fullName evidence="1">Uncharacterized protein</fullName>
    </submittedName>
</protein>
<dbReference type="AlphaFoldDB" id="F2UIQ4"/>
<dbReference type="Proteomes" id="UP000007799">
    <property type="component" value="Unassembled WGS sequence"/>
</dbReference>
<sequence length="360" mass="39512">MRAGVFDSKGSGRVDAVPFFLSHSYLAAALLLQYLAPHPTAVLGAVLKEDDSGRLVINPTDPERRRRARPAQHVARLQDEIASMKDLLNRNSLRCDVDSGIADVLGDDEMRTECQNDFKGNAWFPKAVDVLFVSNTGEWIAHEGALAGDSLQALFSDVPVPCSTGCLKLQRVSAKGSRCDEDVLMAMARLRLHVWRKHTRLRVEFWSQRPPSIGRRGRNWVAEALAYIRQRRATRERKNYGQFNTSMQCFIGGCDDFCDDNCNAGCDYGCDYYCDSGCDSSCSTNCTSCDDSCDSSCVIFSLGCDSSCDSSCDYCVTTCDDSCDTSCDGGCDEGCDICYSGCDSGCDICYDSCDDCAFVL</sequence>
<dbReference type="RefSeq" id="XP_004990942.1">
    <property type="nucleotide sequence ID" value="XM_004990885.1"/>
</dbReference>
<accession>F2UIQ4</accession>
<dbReference type="eggNOG" id="ENOG502S6TE">
    <property type="taxonomic scope" value="Eukaryota"/>
</dbReference>
<dbReference type="GeneID" id="16071504"/>
<evidence type="ECO:0000313" key="2">
    <source>
        <dbReference type="Proteomes" id="UP000007799"/>
    </source>
</evidence>
<name>F2UIQ4_SALR5</name>
<dbReference type="InParanoid" id="F2UIQ4"/>
<organism evidence="2">
    <name type="scientific">Salpingoeca rosetta (strain ATCC 50818 / BSB-021)</name>
    <dbReference type="NCBI Taxonomy" id="946362"/>
    <lineage>
        <taxon>Eukaryota</taxon>
        <taxon>Choanoflagellata</taxon>
        <taxon>Craspedida</taxon>
        <taxon>Salpingoecidae</taxon>
        <taxon>Salpingoeca</taxon>
    </lineage>
</organism>
<dbReference type="KEGG" id="sre:PTSG_07438"/>
<proteinExistence type="predicted"/>
<keyword evidence="2" id="KW-1185">Reference proteome</keyword>
<reference evidence="1" key="1">
    <citation type="submission" date="2009-08" db="EMBL/GenBank/DDBJ databases">
        <title>Annotation of Salpingoeca rosetta.</title>
        <authorList>
            <consortium name="The Broad Institute Genome Sequencing Platform"/>
            <person name="Russ C."/>
            <person name="Cuomo C."/>
            <person name="Burger G."/>
            <person name="Gray M.W."/>
            <person name="Holland P.W.H."/>
            <person name="King N."/>
            <person name="Lang F.B.F."/>
            <person name="Roger A.J."/>
            <person name="Ruiz-Trillo I."/>
            <person name="Young S.K."/>
            <person name="Zeng Q."/>
            <person name="Gargeya S."/>
            <person name="Alvarado L."/>
            <person name="Berlin A."/>
            <person name="Chapman S.B."/>
            <person name="Chen Z."/>
            <person name="Freedman E."/>
            <person name="Gellesch M."/>
            <person name="Goldberg J."/>
            <person name="Griggs A."/>
            <person name="Gujja S."/>
            <person name="Heilman E."/>
            <person name="Heiman D."/>
            <person name="Howarth C."/>
            <person name="Mehta T."/>
            <person name="Neiman D."/>
            <person name="Pearson M."/>
            <person name="Roberts A."/>
            <person name="Saif S."/>
            <person name="Shea T."/>
            <person name="Shenoy N."/>
            <person name="Sisk P."/>
            <person name="Stolte C."/>
            <person name="Sykes S."/>
            <person name="White J."/>
            <person name="Yandava C."/>
            <person name="Haas B."/>
            <person name="Nusbaum C."/>
            <person name="Birren B."/>
        </authorList>
    </citation>
    <scope>NUCLEOTIDE SEQUENCE [LARGE SCALE GENOMIC DNA]</scope>
    <source>
        <strain evidence="1">ATCC 50818</strain>
    </source>
</reference>
<evidence type="ECO:0000313" key="1">
    <source>
        <dbReference type="EMBL" id="EGD77103.1"/>
    </source>
</evidence>
<dbReference type="EMBL" id="GL832976">
    <property type="protein sequence ID" value="EGD77103.1"/>
    <property type="molecule type" value="Genomic_DNA"/>
</dbReference>